<protein>
    <submittedName>
        <fullName evidence="1">Uncharacterized protein</fullName>
    </submittedName>
</protein>
<gene>
    <name evidence="1" type="ORF">QG37_05328</name>
</gene>
<dbReference type="Proteomes" id="UP000037122">
    <property type="component" value="Unassembled WGS sequence"/>
</dbReference>
<comment type="caution">
    <text evidence="1">The sequence shown here is derived from an EMBL/GenBank/DDBJ whole genome shotgun (WGS) entry which is preliminary data.</text>
</comment>
<name>A0A0L0NV26_CANAR</name>
<sequence>MLPVERKDKWEFLLQIKHQRREAVLEVVEKRSVVHQRTSRKVLEHEVKFLDVGNVFCVFEFDVGVGKQLALEIKAQGALRVVQQGNIEKELFPKE</sequence>
<evidence type="ECO:0000313" key="1">
    <source>
        <dbReference type="EMBL" id="KND97913.1"/>
    </source>
</evidence>
<organism evidence="1 2">
    <name type="scientific">Candidozyma auris</name>
    <name type="common">Yeast</name>
    <name type="synonym">Candida auris</name>
    <dbReference type="NCBI Taxonomy" id="498019"/>
    <lineage>
        <taxon>Eukaryota</taxon>
        <taxon>Fungi</taxon>
        <taxon>Dikarya</taxon>
        <taxon>Ascomycota</taxon>
        <taxon>Saccharomycotina</taxon>
        <taxon>Pichiomycetes</taxon>
        <taxon>Metschnikowiaceae</taxon>
        <taxon>Candidozyma</taxon>
    </lineage>
</organism>
<evidence type="ECO:0000313" key="2">
    <source>
        <dbReference type="Proteomes" id="UP000037122"/>
    </source>
</evidence>
<reference evidence="2" key="1">
    <citation type="journal article" date="2015" name="BMC Genomics">
        <title>Draft genome of a commonly misdiagnosed multidrug resistant pathogen Candida auris.</title>
        <authorList>
            <person name="Chatterjee S."/>
            <person name="Alampalli S.V."/>
            <person name="Nageshan R.K."/>
            <person name="Chettiar S.T."/>
            <person name="Joshi S."/>
            <person name="Tatu U.S."/>
        </authorList>
    </citation>
    <scope>NUCLEOTIDE SEQUENCE [LARGE SCALE GENOMIC DNA]</scope>
    <source>
        <strain evidence="2">6684</strain>
    </source>
</reference>
<proteinExistence type="predicted"/>
<dbReference type="VEuPathDB" id="FungiDB:QG37_05328"/>
<dbReference type="EMBL" id="LGST01000038">
    <property type="protein sequence ID" value="KND97913.1"/>
    <property type="molecule type" value="Genomic_DNA"/>
</dbReference>
<dbReference type="AlphaFoldDB" id="A0A0L0NV26"/>
<accession>A0A0L0NV26</accession>